<evidence type="ECO:0008006" key="3">
    <source>
        <dbReference type="Google" id="ProtNLM"/>
    </source>
</evidence>
<reference evidence="1 2" key="1">
    <citation type="submission" date="2016-04" db="EMBL/GenBank/DDBJ databases">
        <authorList>
            <person name="Chen L."/>
            <person name="Zhuang W."/>
            <person name="Wang G."/>
        </authorList>
    </citation>
    <scope>NUCLEOTIDE SEQUENCE [LARGE SCALE GENOMIC DNA]</scope>
    <source>
        <strain evidence="2">GR20</strain>
    </source>
</reference>
<sequence length="272" mass="31799">MTTSTDISPSLQEFKNLMQTITISINDLESKLGSYGAFRRNNSSLLTELNEQDYLYRMDLISEYYNIDRKELEPLIELQGAERTAACKEKGVNGFFIRTLFDYNRYMQCYMLHNFLLRRFQFKGKHLLDFGCLIADYGFYFGMLQMKITLCDLRDHVAFASYRLSRANIDHVNMYAPANYSAITKGQDIAVFGEVLEHLTDPYLLLESCVNNNVQYIFTTMYPYGDDYYFGVPGHTQEAKEQAPACMELLRKHYQEFNLFKKTTVWMKKGAY</sequence>
<dbReference type="RefSeq" id="WP_014218606.1">
    <property type="nucleotide sequence ID" value="NZ_LWBO01000023.1"/>
</dbReference>
<comment type="caution">
    <text evidence="1">The sequence shown here is derived from an EMBL/GenBank/DDBJ whole genome shotgun (WGS) entry which is preliminary data.</text>
</comment>
<protein>
    <recommendedName>
        <fullName evidence="3">Methyltransferase type 12</fullName>
    </recommendedName>
</protein>
<name>A0ABX3NSD5_9BACT</name>
<keyword evidence="2" id="KW-1185">Reference proteome</keyword>
<evidence type="ECO:0000313" key="2">
    <source>
        <dbReference type="Proteomes" id="UP000192277"/>
    </source>
</evidence>
<evidence type="ECO:0000313" key="1">
    <source>
        <dbReference type="EMBL" id="OQP44935.1"/>
    </source>
</evidence>
<dbReference type="EMBL" id="LWBO01000023">
    <property type="protein sequence ID" value="OQP44935.1"/>
    <property type="molecule type" value="Genomic_DNA"/>
</dbReference>
<dbReference type="Gene3D" id="3.40.50.150">
    <property type="entry name" value="Vaccinia Virus protein VP39"/>
    <property type="match status" value="1"/>
</dbReference>
<gene>
    <name evidence="1" type="ORF">A4D02_09110</name>
</gene>
<dbReference type="Proteomes" id="UP000192277">
    <property type="component" value="Unassembled WGS sequence"/>
</dbReference>
<dbReference type="SUPFAM" id="SSF53335">
    <property type="entry name" value="S-adenosyl-L-methionine-dependent methyltransferases"/>
    <property type="match status" value="1"/>
</dbReference>
<accession>A0ABX3NSD5</accession>
<dbReference type="InterPro" id="IPR029063">
    <property type="entry name" value="SAM-dependent_MTases_sf"/>
</dbReference>
<organism evidence="1 2">
    <name type="scientific">Niastella koreensis</name>
    <dbReference type="NCBI Taxonomy" id="354356"/>
    <lineage>
        <taxon>Bacteria</taxon>
        <taxon>Pseudomonadati</taxon>
        <taxon>Bacteroidota</taxon>
        <taxon>Chitinophagia</taxon>
        <taxon>Chitinophagales</taxon>
        <taxon>Chitinophagaceae</taxon>
        <taxon>Niastella</taxon>
    </lineage>
</organism>
<proteinExistence type="predicted"/>